<evidence type="ECO:0000313" key="3">
    <source>
        <dbReference type="EMBL" id="EMA69066.1"/>
    </source>
</evidence>
<dbReference type="InterPro" id="IPR006015">
    <property type="entry name" value="Universal_stress_UspA"/>
</dbReference>
<proteinExistence type="inferred from homology"/>
<keyword evidence="4" id="KW-1185">Reference proteome</keyword>
<feature type="domain" description="UspA" evidence="2">
    <location>
        <begin position="1"/>
        <end position="142"/>
    </location>
</feature>
<protein>
    <submittedName>
        <fullName evidence="3">UspA domain-containing protein</fullName>
    </submittedName>
</protein>
<dbReference type="OrthoDB" id="105697at2157"/>
<sequence length="142" mass="15366">MVDTVLVAMDDSPLSREALAFALDTFPEAEITVVHVAYPEIDMLPADTSEVYDAALDDLDGVGDEAAQAVFESIREVADGRDLSVTFLLGETDRRLVEYTEEGGFDHVVLGTHGREGLSRLLLGSVSEAVVRQTDVPTTLVR</sequence>
<organism evidence="3 4">
    <name type="scientific">Halorubrum aidingense JCM 13560</name>
    <dbReference type="NCBI Taxonomy" id="1230454"/>
    <lineage>
        <taxon>Archaea</taxon>
        <taxon>Methanobacteriati</taxon>
        <taxon>Methanobacteriota</taxon>
        <taxon>Stenosarchaea group</taxon>
        <taxon>Halobacteria</taxon>
        <taxon>Halobacteriales</taxon>
        <taxon>Haloferacaceae</taxon>
        <taxon>Halorubrum</taxon>
    </lineage>
</organism>
<evidence type="ECO:0000256" key="1">
    <source>
        <dbReference type="ARBA" id="ARBA00008791"/>
    </source>
</evidence>
<comment type="similarity">
    <text evidence="1">Belongs to the universal stress protein A family.</text>
</comment>
<dbReference type="Proteomes" id="UP000011575">
    <property type="component" value="Unassembled WGS sequence"/>
</dbReference>
<dbReference type="CDD" id="cd23659">
    <property type="entry name" value="USP_At3g01520-like"/>
    <property type="match status" value="1"/>
</dbReference>
<name>M0PG88_9EURY</name>
<dbReference type="EMBL" id="AOJI01000017">
    <property type="protein sequence ID" value="EMA69066.1"/>
    <property type="molecule type" value="Genomic_DNA"/>
</dbReference>
<dbReference type="InterPro" id="IPR014729">
    <property type="entry name" value="Rossmann-like_a/b/a_fold"/>
</dbReference>
<evidence type="ECO:0000313" key="4">
    <source>
        <dbReference type="Proteomes" id="UP000011575"/>
    </source>
</evidence>
<dbReference type="Gene3D" id="3.40.50.620">
    <property type="entry name" value="HUPs"/>
    <property type="match status" value="1"/>
</dbReference>
<dbReference type="PANTHER" id="PTHR46268:SF24">
    <property type="entry name" value="UNIVERSAL STRESS PROTEIN"/>
    <property type="match status" value="1"/>
</dbReference>
<dbReference type="InterPro" id="IPR006016">
    <property type="entry name" value="UspA"/>
</dbReference>
<dbReference type="Pfam" id="PF00582">
    <property type="entry name" value="Usp"/>
    <property type="match status" value="1"/>
</dbReference>
<dbReference type="AlphaFoldDB" id="M0PG88"/>
<dbReference type="SUPFAM" id="SSF52402">
    <property type="entry name" value="Adenine nucleotide alpha hydrolases-like"/>
    <property type="match status" value="1"/>
</dbReference>
<evidence type="ECO:0000259" key="2">
    <source>
        <dbReference type="Pfam" id="PF00582"/>
    </source>
</evidence>
<comment type="caution">
    <text evidence="3">The sequence shown here is derived from an EMBL/GenBank/DDBJ whole genome shotgun (WGS) entry which is preliminary data.</text>
</comment>
<reference evidence="3 4" key="1">
    <citation type="journal article" date="2014" name="PLoS Genet.">
        <title>Phylogenetically driven sequencing of extremely halophilic archaea reveals strategies for static and dynamic osmo-response.</title>
        <authorList>
            <person name="Becker E.A."/>
            <person name="Seitzer P.M."/>
            <person name="Tritt A."/>
            <person name="Larsen D."/>
            <person name="Krusor M."/>
            <person name="Yao A.I."/>
            <person name="Wu D."/>
            <person name="Madern D."/>
            <person name="Eisen J.A."/>
            <person name="Darling A.E."/>
            <person name="Facciotti M.T."/>
        </authorList>
    </citation>
    <scope>NUCLEOTIDE SEQUENCE [LARGE SCALE GENOMIC DNA]</scope>
    <source>
        <strain evidence="3 4">JCM 13560</strain>
    </source>
</reference>
<dbReference type="STRING" id="1230454.C461_05527"/>
<dbReference type="PATRIC" id="fig|1230454.4.peg.1119"/>
<dbReference type="PRINTS" id="PR01438">
    <property type="entry name" value="UNVRSLSTRESS"/>
</dbReference>
<dbReference type="PANTHER" id="PTHR46268">
    <property type="entry name" value="STRESS RESPONSE PROTEIN NHAX"/>
    <property type="match status" value="1"/>
</dbReference>
<accession>M0PG88</accession>
<dbReference type="RefSeq" id="WP_007999332.1">
    <property type="nucleotide sequence ID" value="NZ_AOJI01000017.1"/>
</dbReference>
<gene>
    <name evidence="3" type="ORF">C461_05527</name>
</gene>